<evidence type="ECO:0000259" key="1">
    <source>
        <dbReference type="Pfam" id="PF01966"/>
    </source>
</evidence>
<dbReference type="Pfam" id="PF01966">
    <property type="entry name" value="HD"/>
    <property type="match status" value="1"/>
</dbReference>
<dbReference type="InterPro" id="IPR006674">
    <property type="entry name" value="HD_domain"/>
</dbReference>
<proteinExistence type="predicted"/>
<keyword evidence="2" id="KW-0378">Hydrolase</keyword>
<accession>A0A8S5SJB3</accession>
<dbReference type="EMBL" id="BK032598">
    <property type="protein sequence ID" value="DAF50642.1"/>
    <property type="molecule type" value="Genomic_DNA"/>
</dbReference>
<reference evidence="2" key="1">
    <citation type="journal article" date="2021" name="Proc. Natl. Acad. Sci. U.S.A.">
        <title>A Catalog of Tens of Thousands of Viruses from Human Metagenomes Reveals Hidden Associations with Chronic Diseases.</title>
        <authorList>
            <person name="Tisza M.J."/>
            <person name="Buck C.B."/>
        </authorList>
    </citation>
    <scope>NUCLEOTIDE SEQUENCE</scope>
    <source>
        <strain evidence="2">CtqZP6</strain>
    </source>
</reference>
<name>A0A8S5SJB3_9VIRU</name>
<protein>
    <submittedName>
        <fullName evidence="2">Helicase</fullName>
    </submittedName>
</protein>
<evidence type="ECO:0000313" key="2">
    <source>
        <dbReference type="EMBL" id="DAF50642.1"/>
    </source>
</evidence>
<sequence>MQPNSCPVLTAEQKVAVFKRELSYIKDLEIRTLTEELIGAIPNYFFDIPASSTGKYHPDYALGQGGLVRHTKAACLFANILRTPNPLQLSEYELDCAIAALIMHDTRKSGISDEAKSQYTRFDHPVLAAEAVRTHFNFDEHFLSVDDMAKSIQLILNTIARGIESHMGQWNTSSYSPGVTLPVPSDPLQHFVHMCDYLASRKELDIKNLF</sequence>
<organism evidence="2">
    <name type="scientific">Phage sp. ctqZP6</name>
    <dbReference type="NCBI Taxonomy" id="2828010"/>
    <lineage>
        <taxon>Viruses</taxon>
    </lineage>
</organism>
<keyword evidence="2" id="KW-0067">ATP-binding</keyword>
<keyword evidence="2" id="KW-0347">Helicase</keyword>
<dbReference type="GO" id="GO:0004386">
    <property type="term" value="F:helicase activity"/>
    <property type="evidence" value="ECO:0007669"/>
    <property type="project" value="UniProtKB-KW"/>
</dbReference>
<keyword evidence="2" id="KW-0547">Nucleotide-binding</keyword>
<feature type="domain" description="HD" evidence="1">
    <location>
        <begin position="79"/>
        <end position="199"/>
    </location>
</feature>